<dbReference type="STRING" id="679926.Mpet_0325"/>
<evidence type="ECO:0000259" key="1">
    <source>
        <dbReference type="SMART" id="SM00465"/>
    </source>
</evidence>
<dbReference type="EMBL" id="CP002117">
    <property type="protein sequence ID" value="ADN35099.1"/>
    <property type="molecule type" value="Genomic_DNA"/>
</dbReference>
<dbReference type="CDD" id="cd10441">
    <property type="entry name" value="GIY-YIG_COG1833"/>
    <property type="match status" value="1"/>
</dbReference>
<dbReference type="SMART" id="SM00465">
    <property type="entry name" value="GIYc"/>
    <property type="match status" value="1"/>
</dbReference>
<dbReference type="PANTHER" id="PTHR37460">
    <property type="entry name" value="ENDONUCLEASE III"/>
    <property type="match status" value="1"/>
</dbReference>
<keyword evidence="3" id="KW-1185">Reference proteome</keyword>
<dbReference type="Pfam" id="PF01986">
    <property type="entry name" value="DUF123"/>
    <property type="match status" value="1"/>
</dbReference>
<accession>E1RFU7</accession>
<proteinExistence type="predicted"/>
<dbReference type="InterPro" id="IPR002837">
    <property type="entry name" value="DUF123"/>
</dbReference>
<dbReference type="InterPro" id="IPR000305">
    <property type="entry name" value="GIY-YIG_endonuc"/>
</dbReference>
<protein>
    <recommendedName>
        <fullName evidence="1">GIY-YIG domain-containing protein</fullName>
    </recommendedName>
</protein>
<dbReference type="eggNOG" id="arCOG00463">
    <property type="taxonomic scope" value="Archaea"/>
</dbReference>
<dbReference type="KEGG" id="mpi:Mpet_0325"/>
<name>E1RFU7_METP4</name>
<dbReference type="GeneID" id="9742768"/>
<evidence type="ECO:0000313" key="3">
    <source>
        <dbReference type="Proteomes" id="UP000006565"/>
    </source>
</evidence>
<dbReference type="OrthoDB" id="17296at2157"/>
<sequence>MNEKGIYCLVFRNPGTTLGIGSLGDVEFSPGWHIYVGSALGQAGFSRVRRHVSLSVEKNKKPRWHVDYLLTSAYFELESVFCGKTAERLECILAGLLGGENVPGFGCSDCRCGSHFFHRDDNPEDEVRSAFEALNLPVHMKKIK</sequence>
<gene>
    <name evidence="2" type="ordered locus">Mpet_0325</name>
</gene>
<dbReference type="Proteomes" id="UP000006565">
    <property type="component" value="Chromosome"/>
</dbReference>
<organism evidence="2 3">
    <name type="scientific">Methanolacinia petrolearia (strain DSM 11571 / OCM 486 / SEBR 4847)</name>
    <name type="common">Methanoplanus petrolearius</name>
    <dbReference type="NCBI Taxonomy" id="679926"/>
    <lineage>
        <taxon>Archaea</taxon>
        <taxon>Methanobacteriati</taxon>
        <taxon>Methanobacteriota</taxon>
        <taxon>Stenosarchaea group</taxon>
        <taxon>Methanomicrobia</taxon>
        <taxon>Methanomicrobiales</taxon>
        <taxon>Methanomicrobiaceae</taxon>
        <taxon>Methanolacinia</taxon>
    </lineage>
</organism>
<dbReference type="AlphaFoldDB" id="E1RFU7"/>
<feature type="domain" description="GIY-YIG" evidence="1">
    <location>
        <begin position="17"/>
        <end position="120"/>
    </location>
</feature>
<reference evidence="2 3" key="1">
    <citation type="journal article" date="2010" name="Stand. Genomic Sci.">
        <title>Complete genome sequence of Methanoplanus petrolearius type strain (SEBR 4847).</title>
        <authorList>
            <person name="Brambilla E."/>
            <person name="Djao O.D."/>
            <person name="Daligault H."/>
            <person name="Lapidus A."/>
            <person name="Lucas S."/>
            <person name="Hammon N."/>
            <person name="Nolan M."/>
            <person name="Tice H."/>
            <person name="Cheng J.F."/>
            <person name="Han C."/>
            <person name="Tapia R."/>
            <person name="Goodwin L."/>
            <person name="Pitluck S."/>
            <person name="Liolios K."/>
            <person name="Ivanova N."/>
            <person name="Mavromatis K."/>
            <person name="Mikhailova N."/>
            <person name="Pati A."/>
            <person name="Chen A."/>
            <person name="Palaniappan K."/>
            <person name="Land M."/>
            <person name="Hauser L."/>
            <person name="Chang Y.J."/>
            <person name="Jeffries C.D."/>
            <person name="Rohde M."/>
            <person name="Spring S."/>
            <person name="Sikorski J."/>
            <person name="Goker M."/>
            <person name="Woyke T."/>
            <person name="Bristow J."/>
            <person name="Eisen J.A."/>
            <person name="Markowitz V."/>
            <person name="Hugenholtz P."/>
            <person name="Kyrpides N.C."/>
            <person name="Klenk H.P."/>
        </authorList>
    </citation>
    <scope>NUCLEOTIDE SEQUENCE [LARGE SCALE GENOMIC DNA]</scope>
    <source>
        <strain evidence="3">DSM 11571 / OCM 486 / SEBR 4847</strain>
    </source>
</reference>
<dbReference type="PANTHER" id="PTHR37460:SF1">
    <property type="entry name" value="ENDONUCLEASE III"/>
    <property type="match status" value="1"/>
</dbReference>
<dbReference type="RefSeq" id="WP_013328278.1">
    <property type="nucleotide sequence ID" value="NC_014507.1"/>
</dbReference>
<dbReference type="HOGENOM" id="CLU_115699_0_0_2"/>
<evidence type="ECO:0000313" key="2">
    <source>
        <dbReference type="EMBL" id="ADN35099.1"/>
    </source>
</evidence>